<protein>
    <submittedName>
        <fullName evidence="1">Uncharacterized protein</fullName>
    </submittedName>
</protein>
<gene>
    <name evidence="1" type="ORF">SAMN04488085_12149</name>
</gene>
<evidence type="ECO:0000313" key="1">
    <source>
        <dbReference type="EMBL" id="SFL89496.1"/>
    </source>
</evidence>
<sequence>MRLTFERMTDRRPVETRVERDDGVAFRMHAAALAGAADRWAALAPGATWTVEWLVPAGRRDARRGAR</sequence>
<dbReference type="RefSeq" id="WP_091329839.1">
    <property type="nucleotide sequence ID" value="NZ_FOSW01000021.1"/>
</dbReference>
<accession>A0A1I4LF73</accession>
<dbReference type="AlphaFoldDB" id="A0A1I4LF73"/>
<reference evidence="1 2" key="1">
    <citation type="submission" date="2016-10" db="EMBL/GenBank/DDBJ databases">
        <authorList>
            <person name="de Groot N.N."/>
        </authorList>
    </citation>
    <scope>NUCLEOTIDE SEQUENCE [LARGE SCALE GENOMIC DNA]</scope>
    <source>
        <strain evidence="1 2">DSM 45317</strain>
    </source>
</reference>
<dbReference type="EMBL" id="FOSW01000021">
    <property type="protein sequence ID" value="SFL89496.1"/>
    <property type="molecule type" value="Genomic_DNA"/>
</dbReference>
<dbReference type="InParanoid" id="A0A1I4LF73"/>
<keyword evidence="2" id="KW-1185">Reference proteome</keyword>
<dbReference type="Proteomes" id="UP000199152">
    <property type="component" value="Unassembled WGS sequence"/>
</dbReference>
<organism evidence="1 2">
    <name type="scientific">Geodermatophilus ruber</name>
    <dbReference type="NCBI Taxonomy" id="504800"/>
    <lineage>
        <taxon>Bacteria</taxon>
        <taxon>Bacillati</taxon>
        <taxon>Actinomycetota</taxon>
        <taxon>Actinomycetes</taxon>
        <taxon>Geodermatophilales</taxon>
        <taxon>Geodermatophilaceae</taxon>
        <taxon>Geodermatophilus</taxon>
    </lineage>
</organism>
<evidence type="ECO:0000313" key="2">
    <source>
        <dbReference type="Proteomes" id="UP000199152"/>
    </source>
</evidence>
<proteinExistence type="predicted"/>
<name>A0A1I4LF73_9ACTN</name>